<dbReference type="GO" id="GO:0005524">
    <property type="term" value="F:ATP binding"/>
    <property type="evidence" value="ECO:0007669"/>
    <property type="project" value="UniProtKB-UniRule"/>
</dbReference>
<evidence type="ECO:0000313" key="8">
    <source>
        <dbReference type="EMBL" id="NNU81260.1"/>
    </source>
</evidence>
<feature type="domain" description="tRNA(Ile)-lysidine/2-thiocytidine synthase N-terminal" evidence="7">
    <location>
        <begin position="23"/>
        <end position="200"/>
    </location>
</feature>
<evidence type="ECO:0000256" key="1">
    <source>
        <dbReference type="ARBA" id="ARBA00022598"/>
    </source>
</evidence>
<comment type="domain">
    <text evidence="6">The N-terminal region contains the highly conserved SGGXDS motif, predicted to be a P-loop motif involved in ATP binding.</text>
</comment>
<sequence length="416" mass="44000">MSGGADPALDPATLAAAPLGPLGVAVSGGGDSTALLVLLSEWCNRNARTLAAVTVDHGLRPESAFEAASVARLCHALGVEHAILRWEGWDRRGNLQDAARNARRGLVAAWAGQRGIAAVALGHTREDQAETVLLRLARGSGVDGLSAMAPVAQGHGLTWLRPLLGTTRGALRDFLTARGIAWHDDPSNEDPRFDRVRIRRAMPHLAELGLTTDRLVATAQAMARARAALEAAADALAGAAAQALPVGAVRIAAQVYADALPELRLRLLSRALGWVASSDYRPRLDALGALDAALTAGPMRARTLQGCVISRRGNEILVCREWARCAEPVPAGEIWDRRWATRADRAGLSVSALGASGLAACPDWRETGWPRAALLASPAFRRGDALIAAPFAKPAEDCHAWLLRGPDGFRASARER</sequence>
<dbReference type="Proteomes" id="UP000572377">
    <property type="component" value="Unassembled WGS sequence"/>
</dbReference>
<name>A0A849L4Z4_9RHOB</name>
<keyword evidence="6" id="KW-0963">Cytoplasm</keyword>
<protein>
    <recommendedName>
        <fullName evidence="6">tRNA(Ile)-lysidine synthase</fullName>
        <ecNumber evidence="6">6.3.4.19</ecNumber>
    </recommendedName>
    <alternativeName>
        <fullName evidence="6">tRNA(Ile)-2-lysyl-cytidine synthase</fullName>
    </alternativeName>
    <alternativeName>
        <fullName evidence="6">tRNA(Ile)-lysidine synthetase</fullName>
    </alternativeName>
</protein>
<evidence type="ECO:0000256" key="6">
    <source>
        <dbReference type="HAMAP-Rule" id="MF_01161"/>
    </source>
</evidence>
<dbReference type="PANTHER" id="PTHR43033">
    <property type="entry name" value="TRNA(ILE)-LYSIDINE SYNTHASE-RELATED"/>
    <property type="match status" value="1"/>
</dbReference>
<keyword evidence="9" id="KW-1185">Reference proteome</keyword>
<reference evidence="8 9" key="1">
    <citation type="submission" date="2020-05" db="EMBL/GenBank/DDBJ databases">
        <title>Gimesia benthica sp. nov., a novel planctomycete isolated from a deep-sea water sample of the Northwest Indian Ocean.</title>
        <authorList>
            <person name="Wang J."/>
            <person name="Ruan C."/>
            <person name="Song L."/>
            <person name="Zhu Y."/>
            <person name="Li A."/>
            <person name="Zheng X."/>
            <person name="Wang L."/>
            <person name="Lu Z."/>
            <person name="Huang Y."/>
            <person name="Du W."/>
            <person name="Zhou Y."/>
            <person name="Huang L."/>
            <person name="Dai X."/>
        </authorList>
    </citation>
    <scope>NUCLEOTIDE SEQUENCE [LARGE SCALE GENOMIC DNA]</scope>
    <source>
        <strain evidence="8 9">YYQ-30</strain>
    </source>
</reference>
<evidence type="ECO:0000256" key="3">
    <source>
        <dbReference type="ARBA" id="ARBA00022741"/>
    </source>
</evidence>
<dbReference type="InterPro" id="IPR011063">
    <property type="entry name" value="TilS/TtcA_N"/>
</dbReference>
<keyword evidence="1 6" id="KW-0436">Ligase</keyword>
<accession>A0A849L4Z4</accession>
<dbReference type="GO" id="GO:0006400">
    <property type="term" value="P:tRNA modification"/>
    <property type="evidence" value="ECO:0007669"/>
    <property type="project" value="UniProtKB-UniRule"/>
</dbReference>
<dbReference type="InterPro" id="IPR012094">
    <property type="entry name" value="tRNA_Ile_lys_synt"/>
</dbReference>
<dbReference type="RefSeq" id="WP_171326055.1">
    <property type="nucleotide sequence ID" value="NZ_JABFBC010000002.1"/>
</dbReference>
<dbReference type="GO" id="GO:0032267">
    <property type="term" value="F:tRNA(Ile)-lysidine synthase activity"/>
    <property type="evidence" value="ECO:0007669"/>
    <property type="project" value="UniProtKB-EC"/>
</dbReference>
<evidence type="ECO:0000259" key="7">
    <source>
        <dbReference type="Pfam" id="PF01171"/>
    </source>
</evidence>
<comment type="caution">
    <text evidence="8">The sequence shown here is derived from an EMBL/GenBank/DDBJ whole genome shotgun (WGS) entry which is preliminary data.</text>
</comment>
<keyword evidence="3 6" id="KW-0547">Nucleotide-binding</keyword>
<dbReference type="HAMAP" id="MF_01161">
    <property type="entry name" value="tRNA_Ile_lys_synt"/>
    <property type="match status" value="1"/>
</dbReference>
<dbReference type="Pfam" id="PF01171">
    <property type="entry name" value="ATP_bind_3"/>
    <property type="match status" value="1"/>
</dbReference>
<dbReference type="Gene3D" id="3.40.50.620">
    <property type="entry name" value="HUPs"/>
    <property type="match status" value="1"/>
</dbReference>
<dbReference type="GO" id="GO:0005737">
    <property type="term" value="C:cytoplasm"/>
    <property type="evidence" value="ECO:0007669"/>
    <property type="project" value="UniProtKB-SubCell"/>
</dbReference>
<comment type="function">
    <text evidence="6">Ligates lysine onto the cytidine present at position 34 of the AUA codon-specific tRNA(Ile) that contains the anticodon CAU, in an ATP-dependent manner. Cytidine is converted to lysidine, thus changing the amino acid specificity of the tRNA from methionine to isoleucine.</text>
</comment>
<evidence type="ECO:0000256" key="4">
    <source>
        <dbReference type="ARBA" id="ARBA00022840"/>
    </source>
</evidence>
<keyword evidence="2 6" id="KW-0819">tRNA processing</keyword>
<comment type="similarity">
    <text evidence="6">Belongs to the tRNA(Ile)-lysidine synthase family.</text>
</comment>
<comment type="subcellular location">
    <subcellularLocation>
        <location evidence="6">Cytoplasm</location>
    </subcellularLocation>
</comment>
<organism evidence="8 9">
    <name type="scientific">Halovulum dunhuangense</name>
    <dbReference type="NCBI Taxonomy" id="1505036"/>
    <lineage>
        <taxon>Bacteria</taxon>
        <taxon>Pseudomonadati</taxon>
        <taxon>Pseudomonadota</taxon>
        <taxon>Alphaproteobacteria</taxon>
        <taxon>Rhodobacterales</taxon>
        <taxon>Paracoccaceae</taxon>
        <taxon>Halovulum</taxon>
    </lineage>
</organism>
<evidence type="ECO:0000256" key="5">
    <source>
        <dbReference type="ARBA" id="ARBA00048539"/>
    </source>
</evidence>
<comment type="catalytic activity">
    <reaction evidence="5 6">
        <text>cytidine(34) in tRNA(Ile2) + L-lysine + ATP = lysidine(34) in tRNA(Ile2) + AMP + diphosphate + H(+)</text>
        <dbReference type="Rhea" id="RHEA:43744"/>
        <dbReference type="Rhea" id="RHEA-COMP:10625"/>
        <dbReference type="Rhea" id="RHEA-COMP:10670"/>
        <dbReference type="ChEBI" id="CHEBI:15378"/>
        <dbReference type="ChEBI" id="CHEBI:30616"/>
        <dbReference type="ChEBI" id="CHEBI:32551"/>
        <dbReference type="ChEBI" id="CHEBI:33019"/>
        <dbReference type="ChEBI" id="CHEBI:82748"/>
        <dbReference type="ChEBI" id="CHEBI:83665"/>
        <dbReference type="ChEBI" id="CHEBI:456215"/>
        <dbReference type="EC" id="6.3.4.19"/>
    </reaction>
</comment>
<dbReference type="InterPro" id="IPR012795">
    <property type="entry name" value="tRNA_Ile_lys_synt_N"/>
</dbReference>
<dbReference type="AlphaFoldDB" id="A0A849L4Z4"/>
<keyword evidence="4 6" id="KW-0067">ATP-binding</keyword>
<dbReference type="EC" id="6.3.4.19" evidence="6"/>
<dbReference type="SUPFAM" id="SSF52402">
    <property type="entry name" value="Adenine nucleotide alpha hydrolases-like"/>
    <property type="match status" value="1"/>
</dbReference>
<dbReference type="EMBL" id="JABFBC010000002">
    <property type="protein sequence ID" value="NNU81260.1"/>
    <property type="molecule type" value="Genomic_DNA"/>
</dbReference>
<dbReference type="PANTHER" id="PTHR43033:SF1">
    <property type="entry name" value="TRNA(ILE)-LYSIDINE SYNTHASE-RELATED"/>
    <property type="match status" value="1"/>
</dbReference>
<evidence type="ECO:0000256" key="2">
    <source>
        <dbReference type="ARBA" id="ARBA00022694"/>
    </source>
</evidence>
<dbReference type="CDD" id="cd01992">
    <property type="entry name" value="TilS_N"/>
    <property type="match status" value="1"/>
</dbReference>
<proteinExistence type="inferred from homology"/>
<feature type="binding site" evidence="6">
    <location>
        <begin position="27"/>
        <end position="32"/>
    </location>
    <ligand>
        <name>ATP</name>
        <dbReference type="ChEBI" id="CHEBI:30616"/>
    </ligand>
</feature>
<dbReference type="InterPro" id="IPR014729">
    <property type="entry name" value="Rossmann-like_a/b/a_fold"/>
</dbReference>
<evidence type="ECO:0000313" key="9">
    <source>
        <dbReference type="Proteomes" id="UP000572377"/>
    </source>
</evidence>
<dbReference type="NCBIfam" id="TIGR02432">
    <property type="entry name" value="lysidine_TilS_N"/>
    <property type="match status" value="1"/>
</dbReference>
<gene>
    <name evidence="6 8" type="primary">tilS</name>
    <name evidence="8" type="ORF">HMH01_12515</name>
</gene>